<sequence length="199" mass="23633">MGLFILEAQRVFQLEDAIYTLAHALLYHPHVANRPTGVHRHRKGEPPLRPWWILERPYSTFLDSVFEKLYTFWNHQATLCNYFLPKSLKPYAVDFSSVIDQVPAEFHHLEAYQWLRSFKETEYKAFNEFRGHVVHYGPFAARHSLKLSEQFTSEQERQHRLAFLNAPLLLRDMVLPGRESYYHLLRLLVAMDALYFPSQ</sequence>
<comment type="caution">
    <text evidence="1">The sequence shown here is derived from an EMBL/GenBank/DDBJ whole genome shotgun (WGS) entry which is preliminary data.</text>
</comment>
<proteinExistence type="predicted"/>
<evidence type="ECO:0008006" key="3">
    <source>
        <dbReference type="Google" id="ProtNLM"/>
    </source>
</evidence>
<keyword evidence="2" id="KW-1185">Reference proteome</keyword>
<evidence type="ECO:0000313" key="2">
    <source>
        <dbReference type="Proteomes" id="UP000601099"/>
    </source>
</evidence>
<organism evidence="1 2">
    <name type="scientific">Hymenobacter guriensis</name>
    <dbReference type="NCBI Taxonomy" id="2793065"/>
    <lineage>
        <taxon>Bacteria</taxon>
        <taxon>Pseudomonadati</taxon>
        <taxon>Bacteroidota</taxon>
        <taxon>Cytophagia</taxon>
        <taxon>Cytophagales</taxon>
        <taxon>Hymenobacteraceae</taxon>
        <taxon>Hymenobacter</taxon>
    </lineage>
</organism>
<gene>
    <name evidence="1" type="ORF">I5L79_20255</name>
</gene>
<evidence type="ECO:0000313" key="1">
    <source>
        <dbReference type="EMBL" id="MBG8555889.1"/>
    </source>
</evidence>
<dbReference type="RefSeq" id="WP_196956906.1">
    <property type="nucleotide sequence ID" value="NZ_JADWYK010000017.1"/>
</dbReference>
<reference evidence="1 2" key="1">
    <citation type="submission" date="2020-11" db="EMBL/GenBank/DDBJ databases">
        <title>Hymenobacter sp.</title>
        <authorList>
            <person name="Kim M.K."/>
        </authorList>
    </citation>
    <scope>NUCLEOTIDE SEQUENCE [LARGE SCALE GENOMIC DNA]</scope>
    <source>
        <strain evidence="1 2">BT594</strain>
    </source>
</reference>
<name>A0ABS0L726_9BACT</name>
<accession>A0ABS0L726</accession>
<protein>
    <recommendedName>
        <fullName evidence="3">Cthe-2314-like HEPN domain-containing protein</fullName>
    </recommendedName>
</protein>
<dbReference type="Proteomes" id="UP000601099">
    <property type="component" value="Unassembled WGS sequence"/>
</dbReference>
<dbReference type="EMBL" id="JADWYK010000017">
    <property type="protein sequence ID" value="MBG8555889.1"/>
    <property type="molecule type" value="Genomic_DNA"/>
</dbReference>